<dbReference type="InParanoid" id="A0A166MGZ5"/>
<gene>
    <name evidence="3" type="ORF">EXIGLDRAFT_784408</name>
</gene>
<sequence length="615" mass="65974">MPKGSNATRQAVSPTIGVDYVDDAQLATSGYHKMDEWIREVVEPFRVAVKENSAELATWLHTACEVAVAGCTEAPSAPHSLCVEDGKVIGSAFVPLSFMKAEKEASLFAVEFEQPREKDPPIAEELADERRDRQFSSLVLAQVFLAYRITKVQVQSTDKKDQKLLVDAWFYASARALRDLVRPCDFALLSNLCFAVVCCIVDADHHLNTVWPASLMTADRVLAAKRGLNAAGKHTISINFDDWATTNCLPLVLPCNRCAASQDMKKNGRPRICTFDPGDDDRVVSCLACGINGKSGECTLMFVKDSAATVEDVESDSSEDEKEEEEVVASTVGSAKGVPADLPTADLYAPMREFLAENKRKVSETAEWSTPKKPKVDEKASPSKKSPAKRDKAAFKTPDKVTAAAPARAAAPAPPAPTGASRASTFASSDVDMRGLTREYNKGAASSLSFALSRAKPNGGPSSPPRPAQAKSQDGGQVLPNHPAADPDCEHALGAPDEPLLMPGDAHRTASFALNTATSSEATITVPLVDYEALVTFYESLVNLEGMTGADRAARRGRDAVDAARRKLGEHDDVLRSIAAAEAELKKLNEKIAAQRRELEGGEKTAMVTSKSGGK</sequence>
<feature type="compositionally biased region" description="Acidic residues" evidence="2">
    <location>
        <begin position="311"/>
        <end position="327"/>
    </location>
</feature>
<reference evidence="3 4" key="1">
    <citation type="journal article" date="2016" name="Mol. Biol. Evol.">
        <title>Comparative Genomics of Early-Diverging Mushroom-Forming Fungi Provides Insights into the Origins of Lignocellulose Decay Capabilities.</title>
        <authorList>
            <person name="Nagy L.G."/>
            <person name="Riley R."/>
            <person name="Tritt A."/>
            <person name="Adam C."/>
            <person name="Daum C."/>
            <person name="Floudas D."/>
            <person name="Sun H."/>
            <person name="Yadav J.S."/>
            <person name="Pangilinan J."/>
            <person name="Larsson K.H."/>
            <person name="Matsuura K."/>
            <person name="Barry K."/>
            <person name="Labutti K."/>
            <person name="Kuo R."/>
            <person name="Ohm R.A."/>
            <person name="Bhattacharya S.S."/>
            <person name="Shirouzu T."/>
            <person name="Yoshinaga Y."/>
            <person name="Martin F.M."/>
            <person name="Grigoriev I.V."/>
            <person name="Hibbett D.S."/>
        </authorList>
    </citation>
    <scope>NUCLEOTIDE SEQUENCE [LARGE SCALE GENOMIC DNA]</scope>
    <source>
        <strain evidence="3 4">HHB12029</strain>
    </source>
</reference>
<accession>A0A166MGZ5</accession>
<feature type="coiled-coil region" evidence="1">
    <location>
        <begin position="571"/>
        <end position="605"/>
    </location>
</feature>
<dbReference type="AlphaFoldDB" id="A0A166MGZ5"/>
<evidence type="ECO:0000313" key="4">
    <source>
        <dbReference type="Proteomes" id="UP000077266"/>
    </source>
</evidence>
<feature type="region of interest" description="Disordered" evidence="2">
    <location>
        <begin position="311"/>
        <end position="334"/>
    </location>
</feature>
<evidence type="ECO:0000313" key="3">
    <source>
        <dbReference type="EMBL" id="KZV78021.1"/>
    </source>
</evidence>
<dbReference type="Proteomes" id="UP000077266">
    <property type="component" value="Unassembled WGS sequence"/>
</dbReference>
<protein>
    <submittedName>
        <fullName evidence="3">Uncharacterized protein</fullName>
    </submittedName>
</protein>
<proteinExistence type="predicted"/>
<name>A0A166MGZ5_EXIGL</name>
<feature type="region of interest" description="Disordered" evidence="2">
    <location>
        <begin position="361"/>
        <end position="431"/>
    </location>
</feature>
<feature type="region of interest" description="Disordered" evidence="2">
    <location>
        <begin position="452"/>
        <end position="496"/>
    </location>
</feature>
<feature type="compositionally biased region" description="Basic and acidic residues" evidence="2">
    <location>
        <begin position="388"/>
        <end position="399"/>
    </location>
</feature>
<evidence type="ECO:0000256" key="1">
    <source>
        <dbReference type="SAM" id="Coils"/>
    </source>
</evidence>
<dbReference type="EMBL" id="KV427209">
    <property type="protein sequence ID" value="KZV78021.1"/>
    <property type="molecule type" value="Genomic_DNA"/>
</dbReference>
<keyword evidence="1" id="KW-0175">Coiled coil</keyword>
<organism evidence="3 4">
    <name type="scientific">Exidia glandulosa HHB12029</name>
    <dbReference type="NCBI Taxonomy" id="1314781"/>
    <lineage>
        <taxon>Eukaryota</taxon>
        <taxon>Fungi</taxon>
        <taxon>Dikarya</taxon>
        <taxon>Basidiomycota</taxon>
        <taxon>Agaricomycotina</taxon>
        <taxon>Agaricomycetes</taxon>
        <taxon>Auriculariales</taxon>
        <taxon>Exidiaceae</taxon>
        <taxon>Exidia</taxon>
    </lineage>
</organism>
<feature type="compositionally biased region" description="Low complexity" evidence="2">
    <location>
        <begin position="402"/>
        <end position="411"/>
    </location>
</feature>
<keyword evidence="4" id="KW-1185">Reference proteome</keyword>
<evidence type="ECO:0000256" key="2">
    <source>
        <dbReference type="SAM" id="MobiDB-lite"/>
    </source>
</evidence>